<evidence type="ECO:0000313" key="1">
    <source>
        <dbReference type="EMBL" id="MFC6018229.1"/>
    </source>
</evidence>
<gene>
    <name evidence="1" type="ORF">ACFP2T_18720</name>
</gene>
<protein>
    <recommendedName>
        <fullName evidence="3">Thioredoxin domain-containing protein</fullName>
    </recommendedName>
</protein>
<organism evidence="1 2">
    <name type="scientific">Plantactinospora solaniradicis</name>
    <dbReference type="NCBI Taxonomy" id="1723736"/>
    <lineage>
        <taxon>Bacteria</taxon>
        <taxon>Bacillati</taxon>
        <taxon>Actinomycetota</taxon>
        <taxon>Actinomycetes</taxon>
        <taxon>Micromonosporales</taxon>
        <taxon>Micromonosporaceae</taxon>
        <taxon>Plantactinospora</taxon>
    </lineage>
</organism>
<sequence length="159" mass="16513">MQTAINSLVVFCLLGMVVLTVVLAALLRDVRALQSAMADVAPAPRRQVAAFASTGGQPADTYVLVVSAHCKACEGRARALAGVDAAAARRTVLLSADATASAWVAGSPVETVIDPFLLGELGVDVTPLLLRYDADGNEQFRRPVGSDDDLHRLLATSAG</sequence>
<keyword evidence="2" id="KW-1185">Reference proteome</keyword>
<evidence type="ECO:0000313" key="2">
    <source>
        <dbReference type="Proteomes" id="UP001596203"/>
    </source>
</evidence>
<dbReference type="RefSeq" id="WP_377423411.1">
    <property type="nucleotide sequence ID" value="NZ_JBHSPR010000013.1"/>
</dbReference>
<reference evidence="2" key="1">
    <citation type="journal article" date="2019" name="Int. J. Syst. Evol. Microbiol.">
        <title>The Global Catalogue of Microorganisms (GCM) 10K type strain sequencing project: providing services to taxonomists for standard genome sequencing and annotation.</title>
        <authorList>
            <consortium name="The Broad Institute Genomics Platform"/>
            <consortium name="The Broad Institute Genome Sequencing Center for Infectious Disease"/>
            <person name="Wu L."/>
            <person name="Ma J."/>
        </authorList>
    </citation>
    <scope>NUCLEOTIDE SEQUENCE [LARGE SCALE GENOMIC DNA]</scope>
    <source>
        <strain evidence="2">ZS-35-S2</strain>
    </source>
</reference>
<dbReference type="EMBL" id="JBHSPR010000013">
    <property type="protein sequence ID" value="MFC6018229.1"/>
    <property type="molecule type" value="Genomic_DNA"/>
</dbReference>
<comment type="caution">
    <text evidence="1">The sequence shown here is derived from an EMBL/GenBank/DDBJ whole genome shotgun (WGS) entry which is preliminary data.</text>
</comment>
<name>A0ABW1KBM1_9ACTN</name>
<evidence type="ECO:0008006" key="3">
    <source>
        <dbReference type="Google" id="ProtNLM"/>
    </source>
</evidence>
<proteinExistence type="predicted"/>
<accession>A0ABW1KBM1</accession>
<dbReference type="Proteomes" id="UP001596203">
    <property type="component" value="Unassembled WGS sequence"/>
</dbReference>